<dbReference type="InterPro" id="IPR005599">
    <property type="entry name" value="GPI_mannosylTrfase"/>
</dbReference>
<feature type="compositionally biased region" description="Low complexity" evidence="13">
    <location>
        <begin position="1"/>
        <end position="16"/>
    </location>
</feature>
<feature type="transmembrane region" description="Helical" evidence="12">
    <location>
        <begin position="314"/>
        <end position="336"/>
    </location>
</feature>
<feature type="transmembrane region" description="Helical" evidence="12">
    <location>
        <begin position="408"/>
        <end position="426"/>
    </location>
</feature>
<evidence type="ECO:0000256" key="2">
    <source>
        <dbReference type="ARBA" id="ARBA00004687"/>
    </source>
</evidence>
<keyword evidence="6" id="KW-0808">Transferase</keyword>
<evidence type="ECO:0000256" key="4">
    <source>
        <dbReference type="ARBA" id="ARBA00022502"/>
    </source>
</evidence>
<comment type="caution">
    <text evidence="14">The sequence shown here is derived from an EMBL/GenBank/DDBJ whole genome shotgun (WGS) entry which is preliminary data.</text>
</comment>
<keyword evidence="7 12" id="KW-0812">Transmembrane</keyword>
<name>A0A9P5C0F7_9PLEO</name>
<evidence type="ECO:0000256" key="13">
    <source>
        <dbReference type="SAM" id="MobiDB-lite"/>
    </source>
</evidence>
<sequence>MPSASDSAHATTTARTGAPPKKPSTSYRDSMLGVFALLLAFRIVNALTLRTFFQPDEFYQSLEPAWQLAFGSASNAWITWEWRTQLRSSLHPELFAAAYRVAALLADYCGLSLPVKAELLLSTPKVVQAVSAALLDCYTWKLAEKVYGRGSRTALTTLAISVCSPWQWFCSTRTLSNCLETTFTSIAVYFWPWHWTATREPPREGKSPVAAQHDLKSILQLRLSLLLAASACVLRPTNVLIWLPITVPTLWQAPKRLRYILIREAILCGSAVLGISVLSDRAYYGVWTLPPLRFLYFNIAQSLAVFYGRNRPDYYLTEGLPLLLTTALPFAAVGLWRSLQGPTSSDNASSSSHGTLARLAWTSLTMPLVLSLISHKEVRFLYPILPFLHILSAHPLSAFLLPHARPSRCAVVGLLLLINITIAGYASQVHQRGVVDVLHYIRHKHESRNNMSPYTTSSPPSAVLNTTVGFLMPCHSTPWRSHLVYSEVNAWALTCEPPVDIPLDQRNSYLDEADEFYINPGPRRWLRDNMEHVNTITSSGSRSAQFLASQDPKFRAKYRRQWPQNLVFFAALEDELKDVLKETRYKECWRGFNSHFHDDSRRVGDVIVWCLDE</sequence>
<dbReference type="PANTHER" id="PTHR22760:SF4">
    <property type="entry name" value="GPI MANNOSYLTRANSFERASE 3"/>
    <property type="match status" value="1"/>
</dbReference>
<evidence type="ECO:0000256" key="12">
    <source>
        <dbReference type="RuleBase" id="RU363075"/>
    </source>
</evidence>
<keyword evidence="5 12" id="KW-0328">Glycosyltransferase</keyword>
<dbReference type="Pfam" id="PF03901">
    <property type="entry name" value="Glyco_transf_22"/>
    <property type="match status" value="1"/>
</dbReference>
<dbReference type="GO" id="GO:0000026">
    <property type="term" value="F:alpha-1,2-mannosyltransferase activity"/>
    <property type="evidence" value="ECO:0007669"/>
    <property type="project" value="TreeGrafter"/>
</dbReference>
<proteinExistence type="inferred from homology"/>
<evidence type="ECO:0000256" key="7">
    <source>
        <dbReference type="ARBA" id="ARBA00022692"/>
    </source>
</evidence>
<dbReference type="GO" id="GO:0005789">
    <property type="term" value="C:endoplasmic reticulum membrane"/>
    <property type="evidence" value="ECO:0007669"/>
    <property type="project" value="UniProtKB-SubCell"/>
</dbReference>
<keyword evidence="9 12" id="KW-1133">Transmembrane helix</keyword>
<dbReference type="Proteomes" id="UP000758155">
    <property type="component" value="Unassembled WGS sequence"/>
</dbReference>
<comment type="similarity">
    <text evidence="3">Belongs to the glycosyltransferase 22 family. PIGB subfamily.</text>
</comment>
<dbReference type="PANTHER" id="PTHR22760">
    <property type="entry name" value="GLYCOSYLTRANSFERASE"/>
    <property type="match status" value="1"/>
</dbReference>
<evidence type="ECO:0000256" key="3">
    <source>
        <dbReference type="ARBA" id="ARBA00006065"/>
    </source>
</evidence>
<dbReference type="EC" id="2.4.1.-" evidence="12"/>
<evidence type="ECO:0000313" key="14">
    <source>
        <dbReference type="EMBL" id="KAF3039172.1"/>
    </source>
</evidence>
<dbReference type="GO" id="GO:0006506">
    <property type="term" value="P:GPI anchor biosynthetic process"/>
    <property type="evidence" value="ECO:0007669"/>
    <property type="project" value="UniProtKB-KW"/>
</dbReference>
<feature type="transmembrane region" description="Helical" evidence="12">
    <location>
        <begin position="380"/>
        <end position="401"/>
    </location>
</feature>
<comment type="subcellular location">
    <subcellularLocation>
        <location evidence="1 12">Endoplasmic reticulum membrane</location>
        <topology evidence="1 12">Multi-pass membrane protein</topology>
    </subcellularLocation>
</comment>
<keyword evidence="8 12" id="KW-0256">Endoplasmic reticulum</keyword>
<evidence type="ECO:0000256" key="5">
    <source>
        <dbReference type="ARBA" id="ARBA00022676"/>
    </source>
</evidence>
<comment type="pathway">
    <text evidence="2">Glycolipid biosynthesis; glycosylphosphatidylinositol-anchor biosynthesis.</text>
</comment>
<evidence type="ECO:0000256" key="11">
    <source>
        <dbReference type="ARBA" id="ARBA00024708"/>
    </source>
</evidence>
<feature type="transmembrane region" description="Helical" evidence="12">
    <location>
        <begin position="31"/>
        <end position="53"/>
    </location>
</feature>
<dbReference type="AlphaFoldDB" id="A0A9P5C0F7"/>
<accession>A0A9P5C0F7</accession>
<feature type="region of interest" description="Disordered" evidence="13">
    <location>
        <begin position="1"/>
        <end position="26"/>
    </location>
</feature>
<evidence type="ECO:0000313" key="15">
    <source>
        <dbReference type="Proteomes" id="UP000758155"/>
    </source>
</evidence>
<feature type="transmembrane region" description="Helical" evidence="12">
    <location>
        <begin position="223"/>
        <end position="245"/>
    </location>
</feature>
<protein>
    <recommendedName>
        <fullName evidence="12">Mannosyltransferase</fullName>
        <ecNumber evidence="12">2.4.1.-</ecNumber>
    </recommendedName>
</protein>
<evidence type="ECO:0000256" key="9">
    <source>
        <dbReference type="ARBA" id="ARBA00022989"/>
    </source>
</evidence>
<evidence type="ECO:0000256" key="6">
    <source>
        <dbReference type="ARBA" id="ARBA00022679"/>
    </source>
</evidence>
<keyword evidence="15" id="KW-1185">Reference proteome</keyword>
<evidence type="ECO:0000256" key="1">
    <source>
        <dbReference type="ARBA" id="ARBA00004477"/>
    </source>
</evidence>
<gene>
    <name evidence="14" type="primary">GPI10</name>
    <name evidence="14" type="ORF">E8E12_005572</name>
</gene>
<dbReference type="EMBL" id="SWKV01000032">
    <property type="protein sequence ID" value="KAF3039172.1"/>
    <property type="molecule type" value="Genomic_DNA"/>
</dbReference>
<keyword evidence="4" id="KW-0337">GPI-anchor biosynthesis</keyword>
<organism evidence="14 15">
    <name type="scientific">Didymella heteroderae</name>
    <dbReference type="NCBI Taxonomy" id="1769908"/>
    <lineage>
        <taxon>Eukaryota</taxon>
        <taxon>Fungi</taxon>
        <taxon>Dikarya</taxon>
        <taxon>Ascomycota</taxon>
        <taxon>Pezizomycotina</taxon>
        <taxon>Dothideomycetes</taxon>
        <taxon>Pleosporomycetidae</taxon>
        <taxon>Pleosporales</taxon>
        <taxon>Pleosporineae</taxon>
        <taxon>Didymellaceae</taxon>
        <taxon>Didymella</taxon>
    </lineage>
</organism>
<dbReference type="OrthoDB" id="416834at2759"/>
<feature type="transmembrane region" description="Helical" evidence="12">
    <location>
        <begin position="257"/>
        <end position="278"/>
    </location>
</feature>
<evidence type="ECO:0000256" key="10">
    <source>
        <dbReference type="ARBA" id="ARBA00023136"/>
    </source>
</evidence>
<evidence type="ECO:0000256" key="8">
    <source>
        <dbReference type="ARBA" id="ARBA00022824"/>
    </source>
</evidence>
<reference evidence="14" key="1">
    <citation type="submission" date="2019-04" db="EMBL/GenBank/DDBJ databases">
        <title>Sequencing of skin fungus with MAO and IRED activity.</title>
        <authorList>
            <person name="Marsaioli A.J."/>
            <person name="Bonatto J.M.C."/>
            <person name="Reis Junior O."/>
        </authorList>
    </citation>
    <scope>NUCLEOTIDE SEQUENCE</scope>
    <source>
        <strain evidence="14">28M1</strain>
    </source>
</reference>
<keyword evidence="10 12" id="KW-0472">Membrane</keyword>
<comment type="function">
    <text evidence="11">Mannosyltransferase involved in glycosylphosphatidylinositol-anchor biosynthesis. Transfers the third mannose to Man2-GlcN-acyl-PI during GPI precursor assembly.</text>
</comment>